<evidence type="ECO:0000313" key="10">
    <source>
        <dbReference type="Proteomes" id="UP000623172"/>
    </source>
</evidence>
<dbReference type="Gene3D" id="1.10.8.420">
    <property type="entry name" value="RecR Domain 1"/>
    <property type="match status" value="1"/>
</dbReference>
<dbReference type="PANTHER" id="PTHR30446:SF0">
    <property type="entry name" value="RECOMBINATION PROTEIN RECR"/>
    <property type="match status" value="1"/>
</dbReference>
<dbReference type="Gene3D" id="6.10.250.240">
    <property type="match status" value="1"/>
</dbReference>
<dbReference type="InterPro" id="IPR023627">
    <property type="entry name" value="Rcmb_RecR"/>
</dbReference>
<accession>A0A926D3Q7</accession>
<organism evidence="9 10">
    <name type="scientific">Gehongia tenuis</name>
    <dbReference type="NCBI Taxonomy" id="2763655"/>
    <lineage>
        <taxon>Bacteria</taxon>
        <taxon>Bacillati</taxon>
        <taxon>Bacillota</taxon>
        <taxon>Clostridia</taxon>
        <taxon>Christensenellales</taxon>
        <taxon>Christensenellaceae</taxon>
        <taxon>Gehongia</taxon>
    </lineage>
</organism>
<dbReference type="CDD" id="cd01025">
    <property type="entry name" value="TOPRIM_recR"/>
    <property type="match status" value="1"/>
</dbReference>
<keyword evidence="5 7" id="KW-0233">DNA recombination</keyword>
<keyword evidence="10" id="KW-1185">Reference proteome</keyword>
<dbReference type="GO" id="GO:0008270">
    <property type="term" value="F:zinc ion binding"/>
    <property type="evidence" value="ECO:0007669"/>
    <property type="project" value="UniProtKB-KW"/>
</dbReference>
<gene>
    <name evidence="7 9" type="primary">recR</name>
    <name evidence="9" type="ORF">H8696_00565</name>
</gene>
<evidence type="ECO:0000256" key="4">
    <source>
        <dbReference type="ARBA" id="ARBA00022833"/>
    </source>
</evidence>
<evidence type="ECO:0000256" key="6">
    <source>
        <dbReference type="ARBA" id="ARBA00023204"/>
    </source>
</evidence>
<protein>
    <recommendedName>
        <fullName evidence="7">Recombination protein RecR</fullName>
    </recommendedName>
</protein>
<dbReference type="InterPro" id="IPR006171">
    <property type="entry name" value="TOPRIM_dom"/>
</dbReference>
<evidence type="ECO:0000256" key="1">
    <source>
        <dbReference type="ARBA" id="ARBA00022723"/>
    </source>
</evidence>
<comment type="caution">
    <text evidence="9">The sequence shown here is derived from an EMBL/GenBank/DDBJ whole genome shotgun (WGS) entry which is preliminary data.</text>
</comment>
<dbReference type="SUPFAM" id="SSF111304">
    <property type="entry name" value="Recombination protein RecR"/>
    <property type="match status" value="1"/>
</dbReference>
<keyword evidence="4 7" id="KW-0862">Zinc</keyword>
<dbReference type="Pfam" id="PF21175">
    <property type="entry name" value="RecR_C"/>
    <property type="match status" value="1"/>
</dbReference>
<evidence type="ECO:0000259" key="8">
    <source>
        <dbReference type="PROSITE" id="PS50880"/>
    </source>
</evidence>
<dbReference type="GO" id="GO:0003677">
    <property type="term" value="F:DNA binding"/>
    <property type="evidence" value="ECO:0007669"/>
    <property type="project" value="UniProtKB-UniRule"/>
</dbReference>
<dbReference type="NCBIfam" id="TIGR00615">
    <property type="entry name" value="recR"/>
    <property type="match status" value="1"/>
</dbReference>
<dbReference type="Pfam" id="PF13662">
    <property type="entry name" value="Toprim_4"/>
    <property type="match status" value="1"/>
</dbReference>
<dbReference type="SMART" id="SM00493">
    <property type="entry name" value="TOPRIM"/>
    <property type="match status" value="1"/>
</dbReference>
<evidence type="ECO:0000313" key="9">
    <source>
        <dbReference type="EMBL" id="MBC8530339.1"/>
    </source>
</evidence>
<reference evidence="9" key="1">
    <citation type="submission" date="2020-08" db="EMBL/GenBank/DDBJ databases">
        <title>Genome public.</title>
        <authorList>
            <person name="Liu C."/>
            <person name="Sun Q."/>
        </authorList>
    </citation>
    <scope>NUCLEOTIDE SEQUENCE</scope>
    <source>
        <strain evidence="9">NSJ-53</strain>
    </source>
</reference>
<dbReference type="EMBL" id="JACRSR010000001">
    <property type="protein sequence ID" value="MBC8530339.1"/>
    <property type="molecule type" value="Genomic_DNA"/>
</dbReference>
<comment type="function">
    <text evidence="7">May play a role in DNA repair. It seems to be involved in an RecBC-independent recombinational process of DNA repair. It may act with RecF and RecO.</text>
</comment>
<comment type="caution">
    <text evidence="7">Lacks conserved residue(s) required for the propagation of feature annotation.</text>
</comment>
<dbReference type="HAMAP" id="MF_00017">
    <property type="entry name" value="RecR"/>
    <property type="match status" value="1"/>
</dbReference>
<dbReference type="PROSITE" id="PS50880">
    <property type="entry name" value="TOPRIM"/>
    <property type="match status" value="1"/>
</dbReference>
<dbReference type="InterPro" id="IPR000093">
    <property type="entry name" value="DNA_Rcmb_RecR"/>
</dbReference>
<evidence type="ECO:0000256" key="2">
    <source>
        <dbReference type="ARBA" id="ARBA00022763"/>
    </source>
</evidence>
<proteinExistence type="inferred from homology"/>
<comment type="similarity">
    <text evidence="7">Belongs to the RecR family.</text>
</comment>
<keyword evidence="1 7" id="KW-0479">Metal-binding</keyword>
<dbReference type="GO" id="GO:0006281">
    <property type="term" value="P:DNA repair"/>
    <property type="evidence" value="ECO:0007669"/>
    <property type="project" value="UniProtKB-UniRule"/>
</dbReference>
<keyword evidence="6 7" id="KW-0234">DNA repair</keyword>
<dbReference type="Pfam" id="PF21176">
    <property type="entry name" value="RecR_HhH"/>
    <property type="match status" value="1"/>
</dbReference>
<evidence type="ECO:0000256" key="3">
    <source>
        <dbReference type="ARBA" id="ARBA00022771"/>
    </source>
</evidence>
<evidence type="ECO:0000256" key="5">
    <source>
        <dbReference type="ARBA" id="ARBA00023172"/>
    </source>
</evidence>
<dbReference type="AlphaFoldDB" id="A0A926D3Q7"/>
<dbReference type="InterPro" id="IPR034137">
    <property type="entry name" value="TOPRIM_RecR"/>
</dbReference>
<keyword evidence="3 7" id="KW-0863">Zinc-finger</keyword>
<keyword evidence="2 7" id="KW-0227">DNA damage</keyword>
<dbReference type="GO" id="GO:0006310">
    <property type="term" value="P:DNA recombination"/>
    <property type="evidence" value="ECO:0007669"/>
    <property type="project" value="UniProtKB-UniRule"/>
</dbReference>
<feature type="domain" description="Toprim" evidence="8">
    <location>
        <begin position="81"/>
        <end position="176"/>
    </location>
</feature>
<dbReference type="PANTHER" id="PTHR30446">
    <property type="entry name" value="RECOMBINATION PROTEIN RECR"/>
    <property type="match status" value="1"/>
</dbReference>
<evidence type="ECO:0000256" key="7">
    <source>
        <dbReference type="HAMAP-Rule" id="MF_00017"/>
    </source>
</evidence>
<dbReference type="RefSeq" id="WP_249314236.1">
    <property type="nucleotide sequence ID" value="NZ_JACRSR010000001.1"/>
</dbReference>
<dbReference type="Gene3D" id="3.40.1360.10">
    <property type="match status" value="1"/>
</dbReference>
<dbReference type="Proteomes" id="UP000623172">
    <property type="component" value="Unassembled WGS sequence"/>
</dbReference>
<sequence length="199" mass="21793">MAAIAPLERLVNALSRLPGIGSKTAQRLAYHVVAQDEAWVRELAESIYNAKKKTAPCPVCGALSEVGMPCALCEDPRRRRDILLVVENMRDVVAMERARDYNGLYHVLGGVLSPMEGIGPDSLRFGELMDRLKDGEIKEVVLATDPDVEGEATAAYIGQLLRPLGVKVTRIAHGVPVGGELEYTDELTLNQAFRGRREL</sequence>
<name>A0A926D3Q7_9FIRM</name>